<evidence type="ECO:0000256" key="3">
    <source>
        <dbReference type="SAM" id="SignalP"/>
    </source>
</evidence>
<dbReference type="InterPro" id="IPR051601">
    <property type="entry name" value="Serine_prot/Carboxylest_S33"/>
</dbReference>
<dbReference type="Proteomes" id="UP000235786">
    <property type="component" value="Unassembled WGS sequence"/>
</dbReference>
<evidence type="ECO:0000256" key="1">
    <source>
        <dbReference type="ARBA" id="ARBA00010088"/>
    </source>
</evidence>
<dbReference type="InterPro" id="IPR013595">
    <property type="entry name" value="Pept_S33_TAP-like_C"/>
</dbReference>
<dbReference type="EMBL" id="KZ613939">
    <property type="protein sequence ID" value="PMD46362.1"/>
    <property type="molecule type" value="Genomic_DNA"/>
</dbReference>
<reference evidence="5 6" key="1">
    <citation type="submission" date="2016-04" db="EMBL/GenBank/DDBJ databases">
        <title>A degradative enzymes factory behind the ericoid mycorrhizal symbiosis.</title>
        <authorList>
            <consortium name="DOE Joint Genome Institute"/>
            <person name="Martino E."/>
            <person name="Morin E."/>
            <person name="Grelet G."/>
            <person name="Kuo A."/>
            <person name="Kohler A."/>
            <person name="Daghino S."/>
            <person name="Barry K."/>
            <person name="Choi C."/>
            <person name="Cichocki N."/>
            <person name="Clum A."/>
            <person name="Copeland A."/>
            <person name="Hainaut M."/>
            <person name="Haridas S."/>
            <person name="Labutti K."/>
            <person name="Lindquist E."/>
            <person name="Lipzen A."/>
            <person name="Khouja H.-R."/>
            <person name="Murat C."/>
            <person name="Ohm R."/>
            <person name="Olson A."/>
            <person name="Spatafora J."/>
            <person name="Veneault-Fourrey C."/>
            <person name="Henrissat B."/>
            <person name="Grigoriev I."/>
            <person name="Martin F."/>
            <person name="Perotto S."/>
        </authorList>
    </citation>
    <scope>NUCLEOTIDE SEQUENCE [LARGE SCALE GENOMIC DNA]</scope>
    <source>
        <strain evidence="5 6">F</strain>
    </source>
</reference>
<dbReference type="OrthoDB" id="425534at2759"/>
<dbReference type="SUPFAM" id="SSF53474">
    <property type="entry name" value="alpha/beta-Hydrolases"/>
    <property type="match status" value="1"/>
</dbReference>
<comment type="similarity">
    <text evidence="1">Belongs to the peptidase S33 family.</text>
</comment>
<evidence type="ECO:0000259" key="4">
    <source>
        <dbReference type="Pfam" id="PF08386"/>
    </source>
</evidence>
<organism evidence="5 6">
    <name type="scientific">Hyaloscypha variabilis (strain UAMH 11265 / GT02V1 / F)</name>
    <name type="common">Meliniomyces variabilis</name>
    <dbReference type="NCBI Taxonomy" id="1149755"/>
    <lineage>
        <taxon>Eukaryota</taxon>
        <taxon>Fungi</taxon>
        <taxon>Dikarya</taxon>
        <taxon>Ascomycota</taxon>
        <taxon>Pezizomycotina</taxon>
        <taxon>Leotiomycetes</taxon>
        <taxon>Helotiales</taxon>
        <taxon>Hyaloscyphaceae</taxon>
        <taxon>Hyaloscypha</taxon>
        <taxon>Hyaloscypha variabilis</taxon>
    </lineage>
</organism>
<keyword evidence="3" id="KW-0732">Signal</keyword>
<feature type="domain" description="Peptidase S33 tripeptidyl aminopeptidase-like C-terminal" evidence="4">
    <location>
        <begin position="436"/>
        <end position="536"/>
    </location>
</feature>
<dbReference type="STRING" id="1149755.A0A2J6S6G4"/>
<name>A0A2J6S6G4_HYAVF</name>
<protein>
    <recommendedName>
        <fullName evidence="4">Peptidase S33 tripeptidyl aminopeptidase-like C-terminal domain-containing protein</fullName>
    </recommendedName>
</protein>
<sequence>MYGFNISRLLFFNGLLCFLTVASPLLPRNSTEQYTFAQIPPSKDLVWYPCFTTYFCAVLDAPLDYNDRKEGRSYIPLIKSPAASTTPYKGMLLTNPGGPGQSGINLVFEISSFAAEILPSYDIVSWDPRGIGYAVPVANCTLSSNLTAPAAKRRSLDKIYGPELPTQYFEHAYQVGYEAGQECGSSIGGPKDAGPHMATATVARDMILILDAYAKTEEGKLCGEDASLLNYWGFSYGTFLGETFASRYPHRVGKVVLDGVIDPDDWVSGVGLTEIALTDEVFSTFFLYCNLAGPSLCPYYTGTTAHDIYLRFEALVNQLNATYAIQQKWANATAIEVVLQGIKELAFSWSYTPIDTFPDIATLLVGIEDLIAAGLTLAAVEAAEAQLGVNISEPLEVSELWLFGVSCTDQGGKYYGLTLQDFANDTRTLEAASWLAGEQQISNKYFCAGWDIKTDYRYAGPFGGNTINPILFVSNTLDPVTPIYNGQKGTRIFNDAQLLTIEGIGHTSTATHNTCGFGKISAFFESGTLPGKDNYCSLETGPWNVTTTGSLTKRSEVLEIRERIGGLKNL</sequence>
<keyword evidence="2" id="KW-0378">Hydrolase</keyword>
<dbReference type="GO" id="GO:0016787">
    <property type="term" value="F:hydrolase activity"/>
    <property type="evidence" value="ECO:0007669"/>
    <property type="project" value="UniProtKB-KW"/>
</dbReference>
<feature type="signal peptide" evidence="3">
    <location>
        <begin position="1"/>
        <end position="24"/>
    </location>
</feature>
<evidence type="ECO:0000256" key="2">
    <source>
        <dbReference type="ARBA" id="ARBA00022801"/>
    </source>
</evidence>
<feature type="chain" id="PRO_5014463522" description="Peptidase S33 tripeptidyl aminopeptidase-like C-terminal domain-containing protein" evidence="3">
    <location>
        <begin position="25"/>
        <end position="570"/>
    </location>
</feature>
<dbReference type="Pfam" id="PF08386">
    <property type="entry name" value="Abhydrolase_4"/>
    <property type="match status" value="1"/>
</dbReference>
<dbReference type="PANTHER" id="PTHR43248:SF25">
    <property type="entry name" value="AB HYDROLASE-1 DOMAIN-CONTAINING PROTEIN-RELATED"/>
    <property type="match status" value="1"/>
</dbReference>
<keyword evidence="6" id="KW-1185">Reference proteome</keyword>
<evidence type="ECO:0000313" key="5">
    <source>
        <dbReference type="EMBL" id="PMD46362.1"/>
    </source>
</evidence>
<evidence type="ECO:0000313" key="6">
    <source>
        <dbReference type="Proteomes" id="UP000235786"/>
    </source>
</evidence>
<gene>
    <name evidence="5" type="ORF">L207DRAFT_628919</name>
</gene>
<dbReference type="InterPro" id="IPR029058">
    <property type="entry name" value="AB_hydrolase_fold"/>
</dbReference>
<dbReference type="PANTHER" id="PTHR43248">
    <property type="entry name" value="2-SUCCINYL-6-HYDROXY-2,4-CYCLOHEXADIENE-1-CARBOXYLATE SYNTHASE"/>
    <property type="match status" value="1"/>
</dbReference>
<dbReference type="AlphaFoldDB" id="A0A2J6S6G4"/>
<proteinExistence type="inferred from homology"/>
<dbReference type="Gene3D" id="3.40.50.1820">
    <property type="entry name" value="alpha/beta hydrolase"/>
    <property type="match status" value="1"/>
</dbReference>
<accession>A0A2J6S6G4</accession>